<evidence type="ECO:0000313" key="8">
    <source>
        <dbReference type="Proteomes" id="UP001596514"/>
    </source>
</evidence>
<evidence type="ECO:0000256" key="4">
    <source>
        <dbReference type="ARBA" id="ARBA00010726"/>
    </source>
</evidence>
<dbReference type="PANTHER" id="PTHR42966:SF3">
    <property type="entry name" value="BLR5971 PROTEIN"/>
    <property type="match status" value="1"/>
</dbReference>
<reference evidence="8" key="1">
    <citation type="journal article" date="2019" name="Int. J. Syst. Evol. Microbiol.">
        <title>The Global Catalogue of Microorganisms (GCM) 10K type strain sequencing project: providing services to taxonomists for standard genome sequencing and annotation.</title>
        <authorList>
            <consortium name="The Broad Institute Genomics Platform"/>
            <consortium name="The Broad Institute Genome Sequencing Center for Infectious Disease"/>
            <person name="Wu L."/>
            <person name="Ma J."/>
        </authorList>
    </citation>
    <scope>NUCLEOTIDE SEQUENCE [LARGE SCALE GENOMIC DNA]</scope>
    <source>
        <strain evidence="8">JCM 10083</strain>
    </source>
</reference>
<dbReference type="Gene3D" id="3.90.550.10">
    <property type="entry name" value="Spore Coat Polysaccharide Biosynthesis Protein SpsA, Chain A"/>
    <property type="match status" value="1"/>
</dbReference>
<dbReference type="InterPro" id="IPR036412">
    <property type="entry name" value="HAD-like_sf"/>
</dbReference>
<dbReference type="Gene3D" id="3.20.20.70">
    <property type="entry name" value="Aldolase class I"/>
    <property type="match status" value="1"/>
</dbReference>
<dbReference type="SUPFAM" id="SSF51569">
    <property type="entry name" value="Aldolase"/>
    <property type="match status" value="1"/>
</dbReference>
<feature type="domain" description="PseI/NeuA/B-like" evidence="6">
    <location>
        <begin position="469"/>
        <end position="704"/>
    </location>
</feature>
<sequence length="722" mass="78011">MTLGVQLRHPWPVTPVTSVRQTPQFRGVCRMSRGATLRVLAVVPARGGSVGVPLKNLAPVGGSPLVARAVRACVRAKLVDEVVVSTDHAGIAEVARAAGATVIDRPEELSGGTASSESAVLHALDHTPDVPDVVILVQCTSAFIDPADLDGAIAKVLDGSADVVFSGLETHEFLWSVNGAGVNHDPSHRPRRQDREPQFRETGAFYVMRAEGLREHGHRFFGAVAVQRVSPHHAVEVDTPEDLEIVRALAPFVDRPEPIDVDAVITDFDGVHTDDRAYVDQDGREMVAVSRSDGMGISLLRSSGVKLMIMSTEHNPVVAARARKLGVPVLQGLTDKRTVLRDWLAIEGIDPARVAYVGNDVNDLGPMSDVGWPVTVPDAHPKVRAAARTVLTRPGGAGAVRELCDRVLAARPADEKVTGGTPPRAELRLAPVARPVQIGDALIGAGQPVYVIGEIGINHNGDLDIARRLIDVAAEAGCQAVKFQKRTPEICVPLEQRDQIRQTPWGEMTYMEYKLRTEFGLDEYSQIAEHCRKRGLHWFASPWDVPSVDFLESMDVVTHKVASASVTDLELLRALAATGKPIILSTGMSTLEEIDRAVELLGTSKLVLMHATSTYPLPPEEANLRTITTLQERYGVPVGYSGHERGLQISLAAVTLGAVTVERHITLDRTMWGSDHAASLEPAGLEHLVRDIRIIETALGDGVKRVFPGEQAPKSRLRRVGV</sequence>
<dbReference type="SFLD" id="SFLDG01136">
    <property type="entry name" value="C1.6:_Phosphoserine_Phosphatas"/>
    <property type="match status" value="1"/>
</dbReference>
<comment type="similarity">
    <text evidence="4">Belongs to the CMP-NeuNAc synthase family.</text>
</comment>
<evidence type="ECO:0000313" key="7">
    <source>
        <dbReference type="EMBL" id="MFC7599509.1"/>
    </source>
</evidence>
<comment type="caution">
    <text evidence="7">The sequence shown here is derived from an EMBL/GenBank/DDBJ whole genome shotgun (WGS) entry which is preliminary data.</text>
</comment>
<dbReference type="SUPFAM" id="SSF56784">
    <property type="entry name" value="HAD-like"/>
    <property type="match status" value="1"/>
</dbReference>
<dbReference type="InterPro" id="IPR003329">
    <property type="entry name" value="Cytidylyl_trans"/>
</dbReference>
<keyword evidence="8" id="KW-1185">Reference proteome</keyword>
<dbReference type="EC" id="2.7.7.43" evidence="5"/>
<dbReference type="Pfam" id="PF02348">
    <property type="entry name" value="CTP_transf_3"/>
    <property type="match status" value="1"/>
</dbReference>
<comment type="similarity">
    <text evidence="3">Belongs to the KdsC family.</text>
</comment>
<dbReference type="PANTHER" id="PTHR42966">
    <property type="entry name" value="N-ACETYLNEURAMINATE SYNTHASE"/>
    <property type="match status" value="1"/>
</dbReference>
<dbReference type="Pfam" id="PF03102">
    <property type="entry name" value="NeuB"/>
    <property type="match status" value="1"/>
</dbReference>
<proteinExistence type="inferred from homology"/>
<dbReference type="InterPro" id="IPR051690">
    <property type="entry name" value="PseI-like"/>
</dbReference>
<gene>
    <name evidence="7" type="ORF">ACFQVD_05240</name>
</gene>
<dbReference type="SUPFAM" id="SSF53448">
    <property type="entry name" value="Nucleotide-diphospho-sugar transferases"/>
    <property type="match status" value="1"/>
</dbReference>
<organism evidence="7 8">
    <name type="scientific">Streptosporangium amethystogenes subsp. fukuiense</name>
    <dbReference type="NCBI Taxonomy" id="698418"/>
    <lineage>
        <taxon>Bacteria</taxon>
        <taxon>Bacillati</taxon>
        <taxon>Actinomycetota</taxon>
        <taxon>Actinomycetes</taxon>
        <taxon>Streptosporangiales</taxon>
        <taxon>Streptosporangiaceae</taxon>
        <taxon>Streptosporangium</taxon>
    </lineage>
</organism>
<comment type="pathway">
    <text evidence="2">Amino-sugar metabolism; N-acetylneuraminate metabolism.</text>
</comment>
<dbReference type="Proteomes" id="UP001596514">
    <property type="component" value="Unassembled WGS sequence"/>
</dbReference>
<dbReference type="Gene3D" id="3.40.50.1000">
    <property type="entry name" value="HAD superfamily/HAD-like"/>
    <property type="match status" value="1"/>
</dbReference>
<evidence type="ECO:0000256" key="2">
    <source>
        <dbReference type="ARBA" id="ARBA00005141"/>
    </source>
</evidence>
<protein>
    <recommendedName>
        <fullName evidence="5">N-acylneuraminate cytidylyltransferase</fullName>
        <ecNumber evidence="5">2.7.7.43</ecNumber>
    </recommendedName>
</protein>
<evidence type="ECO:0000256" key="1">
    <source>
        <dbReference type="ARBA" id="ARBA00001862"/>
    </source>
</evidence>
<dbReference type="InterPro" id="IPR013785">
    <property type="entry name" value="Aldolase_TIM"/>
</dbReference>
<dbReference type="InterPro" id="IPR013132">
    <property type="entry name" value="PseI/NeuA/B-like_N"/>
</dbReference>
<dbReference type="RefSeq" id="WP_343966084.1">
    <property type="nucleotide sequence ID" value="NZ_BAAAGK010000037.1"/>
</dbReference>
<name>A0ABW2SU16_9ACTN</name>
<dbReference type="InterPro" id="IPR023214">
    <property type="entry name" value="HAD_sf"/>
</dbReference>
<dbReference type="SFLD" id="SFLDS00003">
    <property type="entry name" value="Haloacid_Dehalogenase"/>
    <property type="match status" value="1"/>
</dbReference>
<evidence type="ECO:0000256" key="3">
    <source>
        <dbReference type="ARBA" id="ARBA00005893"/>
    </source>
</evidence>
<dbReference type="InterPro" id="IPR029044">
    <property type="entry name" value="Nucleotide-diphossugar_trans"/>
</dbReference>
<accession>A0ABW2SU16</accession>
<evidence type="ECO:0000256" key="5">
    <source>
        <dbReference type="ARBA" id="ARBA00012491"/>
    </source>
</evidence>
<evidence type="ECO:0000259" key="6">
    <source>
        <dbReference type="Pfam" id="PF03102"/>
    </source>
</evidence>
<dbReference type="SFLD" id="SFLDG01138">
    <property type="entry name" value="C1.6.2:_Deoxy-d-mannose-octulo"/>
    <property type="match status" value="1"/>
</dbReference>
<dbReference type="InterPro" id="IPR010023">
    <property type="entry name" value="KdsC_fam"/>
</dbReference>
<comment type="catalytic activity">
    <reaction evidence="1">
        <text>an N-acylneuraminate + CTP = a CMP-N-acyl-beta-neuraminate + diphosphate</text>
        <dbReference type="Rhea" id="RHEA:11344"/>
        <dbReference type="ChEBI" id="CHEBI:33019"/>
        <dbReference type="ChEBI" id="CHEBI:37563"/>
        <dbReference type="ChEBI" id="CHEBI:60073"/>
        <dbReference type="ChEBI" id="CHEBI:68671"/>
        <dbReference type="EC" id="2.7.7.43"/>
    </reaction>
</comment>
<dbReference type="CDD" id="cd02513">
    <property type="entry name" value="CMP-NeuAc_Synthase"/>
    <property type="match status" value="1"/>
</dbReference>
<dbReference type="EMBL" id="JBHTEE010000001">
    <property type="protein sequence ID" value="MFC7599509.1"/>
    <property type="molecule type" value="Genomic_DNA"/>
</dbReference>